<dbReference type="HOGENOM" id="CLU_004790_0_2_10"/>
<feature type="transmembrane region" description="Helical" evidence="9">
    <location>
        <begin position="407"/>
        <end position="427"/>
    </location>
</feature>
<evidence type="ECO:0000256" key="7">
    <source>
        <dbReference type="ARBA" id="ARBA00023136"/>
    </source>
</evidence>
<dbReference type="GO" id="GO:0006857">
    <property type="term" value="P:oligopeptide transport"/>
    <property type="evidence" value="ECO:0007669"/>
    <property type="project" value="InterPro"/>
</dbReference>
<dbReference type="RefSeq" id="WP_015691829.1">
    <property type="nucleotide sequence ID" value="NC_016940.1"/>
</dbReference>
<sequence>MHPYTIMTIAWVASIAWIAFVILTNRKAHPKALFYLFFVEMWERFSYYGMRALLVLYMTKGMLEYDYDQAYSVYGAYGSMVYATPLIGGLLAERFMGYRKAIMWGAILMMIGHFLMAFEHEYIFLTALAMLILGNGFFKPNISSMIGKFYSRTDPRRDGAFTLFYMGINIGAFLSGLTCGVVGEIEGWHWGFSLAGVGMLLGLIIFWMAQRSGVLEDKGYAPHEATEDEVGDEEVPSYTLEENASSPKVLGLPVNWAIYIISLVVVPLVWFLLQSHGLLDLIVLLMGCGMIGYLIFTSLSYDKVQRERLWVVLTLFFFTIIFWTFFELAGSALTVFTDNNVAKTSFLTTTMFQSLNPLYIMMFAPVFSFMWIQLAKAKKEPAAPVKFGIALVLLGAGFLVLKLGEGMATAGMIPAIFMALLYLLHTLGELALSPVGLSLVTKLSPAKVVGFIMGFWLMSTSFAHLAGAKIAQMTNVDMSELMVETERLDRFNNSMENEDIKTAMLANKEVYKMYVGSSEDTTKMKELGFTAADALETHSVQEFVLSDFFLAELNKNGEKYHAVTVADKAIMEEAAKQEEGLYKEGLIKKAKISFLSTDASLKTEEPKQFPKEQIEEMMAASPNAAVSKTVAEDTLVICINVFMILGFVAVGGGVLLILLSGVVKRWMHGIN</sequence>
<feature type="transmembrane region" description="Helical" evidence="9">
    <location>
        <begin position="70"/>
        <end position="91"/>
    </location>
</feature>
<dbReference type="GO" id="GO:0005886">
    <property type="term" value="C:plasma membrane"/>
    <property type="evidence" value="ECO:0007669"/>
    <property type="project" value="UniProtKB-SubCell"/>
</dbReference>
<accession>H6L7X2</accession>
<comment type="subcellular location">
    <subcellularLocation>
        <location evidence="1">Cell membrane</location>
        <topology evidence="1">Multi-pass membrane protein</topology>
    </subcellularLocation>
    <subcellularLocation>
        <location evidence="8">Membrane</location>
        <topology evidence="8">Multi-pass membrane protein</topology>
    </subcellularLocation>
</comment>
<protein>
    <submittedName>
        <fullName evidence="10">Di-tripeptide ABC transporter-like protein</fullName>
    </submittedName>
</protein>
<dbReference type="InterPro" id="IPR036259">
    <property type="entry name" value="MFS_trans_sf"/>
</dbReference>
<feature type="transmembrane region" description="Helical" evidence="9">
    <location>
        <begin position="382"/>
        <end position="401"/>
    </location>
</feature>
<dbReference type="Pfam" id="PF00854">
    <property type="entry name" value="PTR2"/>
    <property type="match status" value="2"/>
</dbReference>
<dbReference type="InterPro" id="IPR050171">
    <property type="entry name" value="MFS_Transporters"/>
</dbReference>
<feature type="transmembrane region" description="Helical" evidence="9">
    <location>
        <begin position="309"/>
        <end position="336"/>
    </location>
</feature>
<dbReference type="NCBIfam" id="TIGR00924">
    <property type="entry name" value="yjdL_sub1_fam"/>
    <property type="match status" value="1"/>
</dbReference>
<dbReference type="SUPFAM" id="SSF103473">
    <property type="entry name" value="MFS general substrate transporter"/>
    <property type="match status" value="1"/>
</dbReference>
<comment type="similarity">
    <text evidence="8">Belongs to the major facilitator superfamily. Proton-dependent oligopeptide transporter (POT/PTR) (TC 2.A.17) family.</text>
</comment>
<dbReference type="InterPro" id="IPR005279">
    <property type="entry name" value="Dipep/tripep_permease"/>
</dbReference>
<gene>
    <name evidence="10" type="ordered locus">SGRA_1458</name>
</gene>
<feature type="transmembrane region" description="Helical" evidence="9">
    <location>
        <begin position="256"/>
        <end position="273"/>
    </location>
</feature>
<keyword evidence="2 8" id="KW-0813">Transport</keyword>
<organism evidence="10 11">
    <name type="scientific">Saprospira grandis (strain Lewin)</name>
    <dbReference type="NCBI Taxonomy" id="984262"/>
    <lineage>
        <taxon>Bacteria</taxon>
        <taxon>Pseudomonadati</taxon>
        <taxon>Bacteroidota</taxon>
        <taxon>Saprospiria</taxon>
        <taxon>Saprospirales</taxon>
        <taxon>Saprospiraceae</taxon>
        <taxon>Saprospira</taxon>
    </lineage>
</organism>
<feature type="transmembrane region" description="Helical" evidence="9">
    <location>
        <begin position="159"/>
        <end position="183"/>
    </location>
</feature>
<feature type="transmembrane region" description="Helical" evidence="9">
    <location>
        <begin position="189"/>
        <end position="209"/>
    </location>
</feature>
<evidence type="ECO:0000256" key="6">
    <source>
        <dbReference type="ARBA" id="ARBA00022989"/>
    </source>
</evidence>
<proteinExistence type="inferred from homology"/>
<dbReference type="InterPro" id="IPR018456">
    <property type="entry name" value="PTR2_symporter_CS"/>
</dbReference>
<dbReference type="CDD" id="cd17346">
    <property type="entry name" value="MFS_DtpA_like"/>
    <property type="match status" value="1"/>
</dbReference>
<dbReference type="Gene3D" id="1.20.1250.20">
    <property type="entry name" value="MFS general substrate transporter like domains"/>
    <property type="match status" value="1"/>
</dbReference>
<keyword evidence="7 9" id="KW-0472">Membrane</keyword>
<dbReference type="GO" id="GO:1904680">
    <property type="term" value="F:peptide transmembrane transporter activity"/>
    <property type="evidence" value="ECO:0007669"/>
    <property type="project" value="InterPro"/>
</dbReference>
<feature type="transmembrane region" description="Helical" evidence="9">
    <location>
        <begin position="6"/>
        <end position="25"/>
    </location>
</feature>
<feature type="transmembrane region" description="Helical" evidence="9">
    <location>
        <begin position="98"/>
        <end position="116"/>
    </location>
</feature>
<name>H6L7X2_SAPGL</name>
<evidence type="ECO:0000256" key="3">
    <source>
        <dbReference type="ARBA" id="ARBA00022475"/>
    </source>
</evidence>
<feature type="transmembrane region" description="Helical" evidence="9">
    <location>
        <begin position="448"/>
        <end position="467"/>
    </location>
</feature>
<keyword evidence="5" id="KW-0653">Protein transport</keyword>
<dbReference type="PANTHER" id="PTHR23517">
    <property type="entry name" value="RESISTANCE PROTEIN MDTM, PUTATIVE-RELATED-RELATED"/>
    <property type="match status" value="1"/>
</dbReference>
<reference evidence="10" key="1">
    <citation type="submission" date="2011-06" db="EMBL/GenBank/DDBJ databases">
        <authorList>
            <person name="Saw J.H.W."/>
            <person name="Kanbe M."/>
            <person name="Aizawa S.-I."/>
            <person name="Saito J.A."/>
            <person name="Young A."/>
            <person name="Hou S."/>
            <person name="Alam M."/>
        </authorList>
    </citation>
    <scope>NUCLEOTIDE SEQUENCE</scope>
    <source>
        <strain evidence="10">Lewin</strain>
    </source>
</reference>
<evidence type="ECO:0000256" key="2">
    <source>
        <dbReference type="ARBA" id="ARBA00022448"/>
    </source>
</evidence>
<feature type="transmembrane region" description="Helical" evidence="9">
    <location>
        <begin position="122"/>
        <end position="138"/>
    </location>
</feature>
<keyword evidence="6 9" id="KW-1133">Transmembrane helix</keyword>
<dbReference type="eggNOG" id="COG3104">
    <property type="taxonomic scope" value="Bacteria"/>
</dbReference>
<dbReference type="Proteomes" id="UP000007519">
    <property type="component" value="Chromosome"/>
</dbReference>
<dbReference type="PROSITE" id="PS01023">
    <property type="entry name" value="PTR2_2"/>
    <property type="match status" value="1"/>
</dbReference>
<feature type="transmembrane region" description="Helical" evidence="9">
    <location>
        <begin position="641"/>
        <end position="663"/>
    </location>
</feature>
<dbReference type="PANTHER" id="PTHR23517:SF15">
    <property type="entry name" value="PROTON-DEPENDENT OLIGOPEPTIDE FAMILY TRANSPORT PROTEIN"/>
    <property type="match status" value="1"/>
</dbReference>
<evidence type="ECO:0000256" key="8">
    <source>
        <dbReference type="RuleBase" id="RU003755"/>
    </source>
</evidence>
<dbReference type="AlphaFoldDB" id="H6L7X2"/>
<evidence type="ECO:0000313" key="11">
    <source>
        <dbReference type="Proteomes" id="UP000007519"/>
    </source>
</evidence>
<keyword evidence="11" id="KW-1185">Reference proteome</keyword>
<reference evidence="10" key="2">
    <citation type="journal article" date="2012" name="Stand. Genomic Sci.">
        <title>Complete genome sequencing and analysis of Saprospira grandis str. Lewin, a predatory marine bacterium.</title>
        <authorList>
            <person name="Saw J.H."/>
            <person name="Yuryev A."/>
            <person name="Kanbe M."/>
            <person name="Hou S."/>
            <person name="Young A.G."/>
            <person name="Aizawa S."/>
            <person name="Alam M."/>
        </authorList>
    </citation>
    <scope>NUCLEOTIDE SEQUENCE [LARGE SCALE GENOMIC DNA]</scope>
    <source>
        <strain evidence="10">Lewin</strain>
    </source>
</reference>
<feature type="transmembrane region" description="Helical" evidence="9">
    <location>
        <begin position="279"/>
        <end position="297"/>
    </location>
</feature>
<evidence type="ECO:0000256" key="4">
    <source>
        <dbReference type="ARBA" id="ARBA00022692"/>
    </source>
</evidence>
<dbReference type="STRING" id="984262.SGRA_1458"/>
<evidence type="ECO:0000256" key="9">
    <source>
        <dbReference type="SAM" id="Phobius"/>
    </source>
</evidence>
<dbReference type="OrthoDB" id="9772725at2"/>
<keyword evidence="3" id="KW-1003">Cell membrane</keyword>
<dbReference type="InterPro" id="IPR000109">
    <property type="entry name" value="POT_fam"/>
</dbReference>
<dbReference type="EMBL" id="CP002831">
    <property type="protein sequence ID" value="AFC24193.1"/>
    <property type="molecule type" value="Genomic_DNA"/>
</dbReference>
<keyword evidence="5" id="KW-0571">Peptide transport</keyword>
<evidence type="ECO:0000313" key="10">
    <source>
        <dbReference type="EMBL" id="AFC24193.1"/>
    </source>
</evidence>
<dbReference type="KEGG" id="sgn:SGRA_1458"/>
<evidence type="ECO:0000256" key="1">
    <source>
        <dbReference type="ARBA" id="ARBA00004651"/>
    </source>
</evidence>
<evidence type="ECO:0000256" key="5">
    <source>
        <dbReference type="ARBA" id="ARBA00022856"/>
    </source>
</evidence>
<feature type="transmembrane region" description="Helical" evidence="9">
    <location>
        <begin position="32"/>
        <end position="50"/>
    </location>
</feature>
<keyword evidence="4 8" id="KW-0812">Transmembrane</keyword>
<feature type="transmembrane region" description="Helical" evidence="9">
    <location>
        <begin position="356"/>
        <end position="375"/>
    </location>
</feature>